<protein>
    <submittedName>
        <fullName evidence="1">Uncharacterized protein</fullName>
    </submittedName>
</protein>
<dbReference type="EMBL" id="UINC01152956">
    <property type="protein sequence ID" value="SVD47400.1"/>
    <property type="molecule type" value="Genomic_DNA"/>
</dbReference>
<name>A0A382VM12_9ZZZZ</name>
<proteinExistence type="predicted"/>
<sequence length="70" mass="7722">MPLVREQIYAFQGFKISVSRQKFVIICATHTGGNQGILAAKISVLRKILVIICNSRAGQILGDLAFYVKN</sequence>
<reference evidence="1" key="1">
    <citation type="submission" date="2018-05" db="EMBL/GenBank/DDBJ databases">
        <authorList>
            <person name="Lanie J.A."/>
            <person name="Ng W.-L."/>
            <person name="Kazmierczak K.M."/>
            <person name="Andrzejewski T.M."/>
            <person name="Davidsen T.M."/>
            <person name="Wayne K.J."/>
            <person name="Tettelin H."/>
            <person name="Glass J.I."/>
            <person name="Rusch D."/>
            <person name="Podicherti R."/>
            <person name="Tsui H.-C.T."/>
            <person name="Winkler M.E."/>
        </authorList>
    </citation>
    <scope>NUCLEOTIDE SEQUENCE</scope>
</reference>
<organism evidence="1">
    <name type="scientific">marine metagenome</name>
    <dbReference type="NCBI Taxonomy" id="408172"/>
    <lineage>
        <taxon>unclassified sequences</taxon>
        <taxon>metagenomes</taxon>
        <taxon>ecological metagenomes</taxon>
    </lineage>
</organism>
<accession>A0A382VM12</accession>
<evidence type="ECO:0000313" key="1">
    <source>
        <dbReference type="EMBL" id="SVD47400.1"/>
    </source>
</evidence>
<gene>
    <name evidence="1" type="ORF">METZ01_LOCUS400254</name>
</gene>
<dbReference type="AlphaFoldDB" id="A0A382VM12"/>